<dbReference type="SUPFAM" id="SSF57756">
    <property type="entry name" value="Retrovirus zinc finger-like domains"/>
    <property type="match status" value="1"/>
</dbReference>
<dbReference type="Proteomes" id="UP001359559">
    <property type="component" value="Unassembled WGS sequence"/>
</dbReference>
<dbReference type="GO" id="GO:0008270">
    <property type="term" value="F:zinc ion binding"/>
    <property type="evidence" value="ECO:0007669"/>
    <property type="project" value="UniProtKB-KW"/>
</dbReference>
<comment type="caution">
    <text evidence="7">The sequence shown here is derived from an EMBL/GenBank/DDBJ whole genome shotgun (WGS) entry which is preliminary data.</text>
</comment>
<evidence type="ECO:0000256" key="2">
    <source>
        <dbReference type="ARBA" id="ARBA00022771"/>
    </source>
</evidence>
<evidence type="ECO:0000313" key="7">
    <source>
        <dbReference type="EMBL" id="KAK7286542.1"/>
    </source>
</evidence>
<dbReference type="PANTHER" id="PTHR33680:SF1">
    <property type="entry name" value="OS05G0489500 PROTEIN"/>
    <property type="match status" value="1"/>
</dbReference>
<proteinExistence type="predicted"/>
<accession>A0AAN9IUE8</accession>
<evidence type="ECO:0000256" key="3">
    <source>
        <dbReference type="ARBA" id="ARBA00022833"/>
    </source>
</evidence>
<keyword evidence="1" id="KW-0479">Metal-binding</keyword>
<evidence type="ECO:0000256" key="1">
    <source>
        <dbReference type="ARBA" id="ARBA00022723"/>
    </source>
</evidence>
<keyword evidence="2 4" id="KW-0863">Zinc-finger</keyword>
<sequence>MPLSPSSPPSTTSSRLLQLHPTTPEKPSRCSSNFLKGGCFWCPQQGHWVQSCPFKSPNNTTSPKLDSPVYPNTEIQCRCGHGACVIKIANTEKNKNRKYFACPIKRGARCNNGGFLKWCDDEHIDQSYFQPPPFKYPECECGAGVCRRVMRRESPNVIKYFFTCPVKKNHGSCGYVVSEDEFLRLFSSQSIVPTRQGRQRTLHYFWEGHQNDGTNNELGKGDGMLVQTKRMRIMDFSKGSSSVALSENPKEEDAGTAVEAPEEEDAGAAVEAAQAEHVGFPEFEVPDDDLKFANSVPCDAIQAEALTTQSTHSRIHQRQIMFQRHLFGFLKVLVNATKLLSTVSQDSQLSTGCLNKK</sequence>
<dbReference type="InterPro" id="IPR036875">
    <property type="entry name" value="Znf_CCHC_sf"/>
</dbReference>
<dbReference type="GO" id="GO:0003676">
    <property type="term" value="F:nucleic acid binding"/>
    <property type="evidence" value="ECO:0007669"/>
    <property type="project" value="InterPro"/>
</dbReference>
<dbReference type="PROSITE" id="PS51999">
    <property type="entry name" value="ZF_GRF"/>
    <property type="match status" value="2"/>
</dbReference>
<dbReference type="InterPro" id="IPR010666">
    <property type="entry name" value="Znf_GRF"/>
</dbReference>
<dbReference type="AlphaFoldDB" id="A0AAN9IUE8"/>
<evidence type="ECO:0000256" key="4">
    <source>
        <dbReference type="PROSITE-ProRule" id="PRU01343"/>
    </source>
</evidence>
<name>A0AAN9IUE8_CLITE</name>
<dbReference type="PANTHER" id="PTHR33680">
    <property type="entry name" value="OS07G0190500 PROTEIN"/>
    <property type="match status" value="1"/>
</dbReference>
<feature type="domain" description="GRF-type" evidence="6">
    <location>
        <begin position="139"/>
        <end position="182"/>
    </location>
</feature>
<keyword evidence="8" id="KW-1185">Reference proteome</keyword>
<reference evidence="7 8" key="1">
    <citation type="submission" date="2024-01" db="EMBL/GenBank/DDBJ databases">
        <title>The genomes of 5 underutilized Papilionoideae crops provide insights into root nodulation and disease resistance.</title>
        <authorList>
            <person name="Yuan L."/>
        </authorList>
    </citation>
    <scope>NUCLEOTIDE SEQUENCE [LARGE SCALE GENOMIC DNA]</scope>
    <source>
        <strain evidence="7">LY-2023</strain>
        <tissue evidence="7">Leaf</tissue>
    </source>
</reference>
<dbReference type="Pfam" id="PF06839">
    <property type="entry name" value="Zn_ribbon_GRF"/>
    <property type="match status" value="1"/>
</dbReference>
<organism evidence="7 8">
    <name type="scientific">Clitoria ternatea</name>
    <name type="common">Butterfly pea</name>
    <dbReference type="NCBI Taxonomy" id="43366"/>
    <lineage>
        <taxon>Eukaryota</taxon>
        <taxon>Viridiplantae</taxon>
        <taxon>Streptophyta</taxon>
        <taxon>Embryophyta</taxon>
        <taxon>Tracheophyta</taxon>
        <taxon>Spermatophyta</taxon>
        <taxon>Magnoliopsida</taxon>
        <taxon>eudicotyledons</taxon>
        <taxon>Gunneridae</taxon>
        <taxon>Pentapetalae</taxon>
        <taxon>rosids</taxon>
        <taxon>fabids</taxon>
        <taxon>Fabales</taxon>
        <taxon>Fabaceae</taxon>
        <taxon>Papilionoideae</taxon>
        <taxon>50 kb inversion clade</taxon>
        <taxon>NPAAA clade</taxon>
        <taxon>indigoferoid/millettioid clade</taxon>
        <taxon>Phaseoleae</taxon>
        <taxon>Clitoria</taxon>
    </lineage>
</organism>
<evidence type="ECO:0000259" key="6">
    <source>
        <dbReference type="PROSITE" id="PS51999"/>
    </source>
</evidence>
<evidence type="ECO:0000256" key="5">
    <source>
        <dbReference type="SAM" id="MobiDB-lite"/>
    </source>
</evidence>
<feature type="domain" description="GRF-type" evidence="6">
    <location>
        <begin position="77"/>
        <end position="122"/>
    </location>
</feature>
<keyword evidence="3" id="KW-0862">Zinc</keyword>
<protein>
    <recommendedName>
        <fullName evidence="6">GRF-type domain-containing protein</fullName>
    </recommendedName>
</protein>
<feature type="region of interest" description="Disordered" evidence="5">
    <location>
        <begin position="1"/>
        <end position="25"/>
    </location>
</feature>
<gene>
    <name evidence="7" type="ORF">RJT34_21607</name>
</gene>
<evidence type="ECO:0000313" key="8">
    <source>
        <dbReference type="Proteomes" id="UP001359559"/>
    </source>
</evidence>
<dbReference type="EMBL" id="JAYKXN010000005">
    <property type="protein sequence ID" value="KAK7286542.1"/>
    <property type="molecule type" value="Genomic_DNA"/>
</dbReference>